<keyword evidence="3" id="KW-0547">Nucleotide-binding</keyword>
<dbReference type="InterPro" id="IPR027417">
    <property type="entry name" value="P-loop_NTPase"/>
</dbReference>
<reference evidence="6 7" key="1">
    <citation type="submission" date="2018-12" db="EMBL/GenBank/DDBJ databases">
        <authorList>
            <person name="Yang Y."/>
        </authorList>
    </citation>
    <scope>NUCLEOTIDE SEQUENCE [LARGE SCALE GENOMIC DNA]</scope>
    <source>
        <strain evidence="6 7">GSF71</strain>
    </source>
</reference>
<evidence type="ECO:0000256" key="4">
    <source>
        <dbReference type="ARBA" id="ARBA00022840"/>
    </source>
</evidence>
<dbReference type="GO" id="GO:0016887">
    <property type="term" value="F:ATP hydrolysis activity"/>
    <property type="evidence" value="ECO:0007669"/>
    <property type="project" value="InterPro"/>
</dbReference>
<dbReference type="SUPFAM" id="SSF52540">
    <property type="entry name" value="P-loop containing nucleoside triphosphate hydrolases"/>
    <property type="match status" value="2"/>
</dbReference>
<dbReference type="PANTHER" id="PTHR43553">
    <property type="entry name" value="HEAVY METAL TRANSPORTER"/>
    <property type="match status" value="1"/>
</dbReference>
<feature type="domain" description="ABC transporter" evidence="5">
    <location>
        <begin position="231"/>
        <end position="444"/>
    </location>
</feature>
<dbReference type="InterPro" id="IPR050095">
    <property type="entry name" value="ECF_ABC_transporter_ATP-bd"/>
</dbReference>
<dbReference type="GO" id="GO:0005524">
    <property type="term" value="F:ATP binding"/>
    <property type="evidence" value="ECO:0007669"/>
    <property type="project" value="UniProtKB-KW"/>
</dbReference>
<gene>
    <name evidence="6" type="ORF">EJ913_27520</name>
</gene>
<name>A0A3S0WII6_9PROT</name>
<dbReference type="SMART" id="SM00382">
    <property type="entry name" value="AAA"/>
    <property type="match status" value="2"/>
</dbReference>
<feature type="domain" description="ABC transporter" evidence="5">
    <location>
        <begin position="1"/>
        <end position="238"/>
    </location>
</feature>
<keyword evidence="4 6" id="KW-0067">ATP-binding</keyword>
<dbReference type="InterPro" id="IPR015856">
    <property type="entry name" value="ABC_transpr_CbiO/EcfA_su"/>
</dbReference>
<evidence type="ECO:0000313" key="6">
    <source>
        <dbReference type="EMBL" id="RUQ63687.1"/>
    </source>
</evidence>
<keyword evidence="7" id="KW-1185">Reference proteome</keyword>
<organism evidence="6 7">
    <name type="scientific">Azospirillum doebereinerae</name>
    <dbReference type="NCBI Taxonomy" id="92933"/>
    <lineage>
        <taxon>Bacteria</taxon>
        <taxon>Pseudomonadati</taxon>
        <taxon>Pseudomonadota</taxon>
        <taxon>Alphaproteobacteria</taxon>
        <taxon>Rhodospirillales</taxon>
        <taxon>Azospirillaceae</taxon>
        <taxon>Azospirillum</taxon>
    </lineage>
</organism>
<evidence type="ECO:0000259" key="5">
    <source>
        <dbReference type="PROSITE" id="PS50893"/>
    </source>
</evidence>
<evidence type="ECO:0000256" key="3">
    <source>
        <dbReference type="ARBA" id="ARBA00022741"/>
    </source>
</evidence>
<evidence type="ECO:0000313" key="7">
    <source>
        <dbReference type="Proteomes" id="UP000280346"/>
    </source>
</evidence>
<proteinExistence type="inferred from homology"/>
<dbReference type="Proteomes" id="UP000280346">
    <property type="component" value="Unassembled WGS sequence"/>
</dbReference>
<dbReference type="InterPro" id="IPR003593">
    <property type="entry name" value="AAA+_ATPase"/>
</dbReference>
<dbReference type="EMBL" id="RZIJ01000033">
    <property type="protein sequence ID" value="RUQ63687.1"/>
    <property type="molecule type" value="Genomic_DNA"/>
</dbReference>
<protein>
    <submittedName>
        <fullName evidence="6">ATP-binding cassette domain-containing protein</fullName>
    </submittedName>
</protein>
<dbReference type="Gene3D" id="3.40.50.300">
    <property type="entry name" value="P-loop containing nucleotide triphosphate hydrolases"/>
    <property type="match status" value="2"/>
</dbReference>
<evidence type="ECO:0000256" key="1">
    <source>
        <dbReference type="ARBA" id="ARBA00005417"/>
    </source>
</evidence>
<dbReference type="PANTHER" id="PTHR43553:SF24">
    <property type="entry name" value="ENERGY-COUPLING FACTOR TRANSPORTER ATP-BINDING PROTEIN ECFA1"/>
    <property type="match status" value="1"/>
</dbReference>
<dbReference type="AlphaFoldDB" id="A0A3S0WII6"/>
<dbReference type="PROSITE" id="PS50893">
    <property type="entry name" value="ABC_TRANSPORTER_2"/>
    <property type="match status" value="2"/>
</dbReference>
<accession>A0A3S0WII6</accession>
<evidence type="ECO:0000256" key="2">
    <source>
        <dbReference type="ARBA" id="ARBA00022448"/>
    </source>
</evidence>
<dbReference type="CDD" id="cd03225">
    <property type="entry name" value="ABC_cobalt_CbiO_domain1"/>
    <property type="match status" value="1"/>
</dbReference>
<dbReference type="GO" id="GO:0042626">
    <property type="term" value="F:ATPase-coupled transmembrane transporter activity"/>
    <property type="evidence" value="ECO:0007669"/>
    <property type="project" value="TreeGrafter"/>
</dbReference>
<dbReference type="GO" id="GO:0043190">
    <property type="term" value="C:ATP-binding cassette (ABC) transporter complex"/>
    <property type="evidence" value="ECO:0007669"/>
    <property type="project" value="TreeGrafter"/>
</dbReference>
<dbReference type="PROSITE" id="PS00211">
    <property type="entry name" value="ABC_TRANSPORTER_1"/>
    <property type="match status" value="1"/>
</dbReference>
<comment type="caution">
    <text evidence="6">The sequence shown here is derived from an EMBL/GenBank/DDBJ whole genome shotgun (WGS) entry which is preliminary data.</text>
</comment>
<dbReference type="OrthoDB" id="9782163at2"/>
<dbReference type="Pfam" id="PF00005">
    <property type="entry name" value="ABC_tran"/>
    <property type="match status" value="2"/>
</dbReference>
<dbReference type="InterPro" id="IPR003439">
    <property type="entry name" value="ABC_transporter-like_ATP-bd"/>
</dbReference>
<dbReference type="RefSeq" id="WP_127003990.1">
    <property type="nucleotide sequence ID" value="NZ_JBNPXW010000009.1"/>
</dbReference>
<comment type="similarity">
    <text evidence="1">Belongs to the ABC transporter superfamily.</text>
</comment>
<keyword evidence="2" id="KW-0813">Transport</keyword>
<dbReference type="InterPro" id="IPR017871">
    <property type="entry name" value="ABC_transporter-like_CS"/>
</dbReference>
<sequence length="445" mass="47141">MKPPIVIVGDGASWLRLGRVHLTAGQCGLITGPTGTGKTSVLQALAGLPGWNGRRLTVDGGIAVPRGTQRPIAFVPQLPDVPLRSGRVGEAMAAGLRGLFLPVGTAAARTDAALDEVGLAGTAARLVETLSMGERHRLALAAALVGEPAVLLLDEPFAPLDADGVQALRGIIRRRLERGRILLISEHRPERLRGLPAIHLHMPAPDAVLPQPPQDTPALGNGEAEERPAVLRAEGLRLARDGGRPLFDRLAMTVPAGRRIHLSGVNGAGKSTLLRCLIGAEPVSDGTVTVTDLRNPSPRDLPGRVGFLPQDPPRHFFTETVRMEIGFSLTRAGLRPPDREERVERVMERFGLTPLAERAPQSLSVGERQLVALAGLVAGQPRLFLLDEPLSGLDPQRAAHALTVLAEAARRDGSAVLLATHGALPTIGWADRSLRLDGGRLHAVA</sequence>